<dbReference type="Pfam" id="PF00450">
    <property type="entry name" value="Peptidase_S10"/>
    <property type="match status" value="1"/>
</dbReference>
<dbReference type="PRINTS" id="PR00724">
    <property type="entry name" value="CRBOXYPTASEC"/>
</dbReference>
<comment type="caution">
    <text evidence="3">The sequence shown here is derived from an EMBL/GenBank/DDBJ whole genome shotgun (WGS) entry which is preliminary data.</text>
</comment>
<dbReference type="SUPFAM" id="SSF53474">
    <property type="entry name" value="alpha/beta-Hydrolases"/>
    <property type="match status" value="1"/>
</dbReference>
<gene>
    <name evidence="3" type="ORF">CAMP_LOCUS18227</name>
</gene>
<feature type="signal peptide" evidence="2">
    <location>
        <begin position="1"/>
        <end position="15"/>
    </location>
</feature>
<accession>A0A9P1NAE5</accession>
<dbReference type="EMBL" id="CANHGI010000006">
    <property type="protein sequence ID" value="CAI5455590.1"/>
    <property type="molecule type" value="Genomic_DNA"/>
</dbReference>
<feature type="chain" id="PRO_5040111799" evidence="2">
    <location>
        <begin position="16"/>
        <end position="426"/>
    </location>
</feature>
<dbReference type="PANTHER" id="PTHR11802:SF418">
    <property type="entry name" value="SERINE CARBOXYPEPTIDASE CTSA-1.1"/>
    <property type="match status" value="1"/>
</dbReference>
<dbReference type="Proteomes" id="UP001152747">
    <property type="component" value="Unassembled WGS sequence"/>
</dbReference>
<dbReference type="InterPro" id="IPR001563">
    <property type="entry name" value="Peptidase_S10"/>
</dbReference>
<dbReference type="GO" id="GO:0006508">
    <property type="term" value="P:proteolysis"/>
    <property type="evidence" value="ECO:0007669"/>
    <property type="project" value="InterPro"/>
</dbReference>
<comment type="similarity">
    <text evidence="1">Belongs to the peptidase S10 family.</text>
</comment>
<dbReference type="Gene3D" id="3.40.50.1820">
    <property type="entry name" value="alpha/beta hydrolase"/>
    <property type="match status" value="1"/>
</dbReference>
<dbReference type="AlphaFoldDB" id="A0A9P1NAE5"/>
<dbReference type="PANTHER" id="PTHR11802">
    <property type="entry name" value="SERINE PROTEASE FAMILY S10 SERINE CARBOXYPEPTIDASE"/>
    <property type="match status" value="1"/>
</dbReference>
<dbReference type="GO" id="GO:0004185">
    <property type="term" value="F:serine-type carboxypeptidase activity"/>
    <property type="evidence" value="ECO:0007669"/>
    <property type="project" value="InterPro"/>
</dbReference>
<organism evidence="3 4">
    <name type="scientific">Caenorhabditis angaria</name>
    <dbReference type="NCBI Taxonomy" id="860376"/>
    <lineage>
        <taxon>Eukaryota</taxon>
        <taxon>Metazoa</taxon>
        <taxon>Ecdysozoa</taxon>
        <taxon>Nematoda</taxon>
        <taxon>Chromadorea</taxon>
        <taxon>Rhabditida</taxon>
        <taxon>Rhabditina</taxon>
        <taxon>Rhabditomorpha</taxon>
        <taxon>Rhabditoidea</taxon>
        <taxon>Rhabditidae</taxon>
        <taxon>Peloderinae</taxon>
        <taxon>Caenorhabditis</taxon>
    </lineage>
</organism>
<protein>
    <submittedName>
        <fullName evidence="3">Uncharacterized protein</fullName>
    </submittedName>
</protein>
<keyword evidence="2" id="KW-0732">Signal</keyword>
<evidence type="ECO:0000256" key="1">
    <source>
        <dbReference type="ARBA" id="ARBA00009431"/>
    </source>
</evidence>
<proteinExistence type="inferred from homology"/>
<sequence>MNLLLYFILPAIIYSNFIPNEIRIDYLPGLDFYLKFNHHSGYLDDSTFFWLFESQHIVPHDPVIFWFGGECSSFLAILEENGPFLLNNDGHTLRENKFSWNKFSSVVYIEHFPYGKYNNKSIEEKYASAIRKFFELNPGFAKREIYLAGKSLAALQLPVVANHLTTGDVKLNIKGLLIGNGFFGTQLYIETGLMYAYARGFLDEDEFIEMVDGCCKGILNECDFYKKNNSECEKIVNLLKKPKYEAVTAYDITKQCEDNSWMKHILGQPNPYFSNNNSYGNSKFCYDVHENIYMYLNKLDVQKALILRSSMISEWKPCESLNIESKPNVDIEHEFKKVAGKGIKTLLYYGDEDMINIFMMGQKFAAKLNSRAEDEKTGWKFNGYLAGYQTDYNYMKFITIRGAGHSPIITHPQEVYQMITKFIRDK</sequence>
<dbReference type="InterPro" id="IPR029058">
    <property type="entry name" value="AB_hydrolase_fold"/>
</dbReference>
<keyword evidence="4" id="KW-1185">Reference proteome</keyword>
<evidence type="ECO:0000313" key="3">
    <source>
        <dbReference type="EMBL" id="CAI5455590.1"/>
    </source>
</evidence>
<reference evidence="3" key="1">
    <citation type="submission" date="2022-11" db="EMBL/GenBank/DDBJ databases">
        <authorList>
            <person name="Kikuchi T."/>
        </authorList>
    </citation>
    <scope>NUCLEOTIDE SEQUENCE</scope>
    <source>
        <strain evidence="3">PS1010</strain>
    </source>
</reference>
<dbReference type="OrthoDB" id="443318at2759"/>
<name>A0A9P1NAE5_9PELO</name>
<evidence type="ECO:0000313" key="4">
    <source>
        <dbReference type="Proteomes" id="UP001152747"/>
    </source>
</evidence>
<evidence type="ECO:0000256" key="2">
    <source>
        <dbReference type="SAM" id="SignalP"/>
    </source>
</evidence>